<dbReference type="SUPFAM" id="SSF48403">
    <property type="entry name" value="Ankyrin repeat"/>
    <property type="match status" value="1"/>
</dbReference>
<dbReference type="SMART" id="SM00248">
    <property type="entry name" value="ANK"/>
    <property type="match status" value="8"/>
</dbReference>
<dbReference type="EMBL" id="HBGD01011169">
    <property type="protein sequence ID" value="CAD9085946.1"/>
    <property type="molecule type" value="Transcribed_RNA"/>
</dbReference>
<keyword evidence="1" id="KW-0677">Repeat</keyword>
<dbReference type="Pfam" id="PF12796">
    <property type="entry name" value="Ank_2"/>
    <property type="match status" value="2"/>
</dbReference>
<feature type="region of interest" description="Disordered" evidence="4">
    <location>
        <begin position="656"/>
        <end position="697"/>
    </location>
</feature>
<dbReference type="InterPro" id="IPR013320">
    <property type="entry name" value="ConA-like_dom_sf"/>
</dbReference>
<keyword evidence="2 3" id="KW-0040">ANK repeat</keyword>
<dbReference type="InterPro" id="IPR003877">
    <property type="entry name" value="SPRY_dom"/>
</dbReference>
<reference evidence="6" key="1">
    <citation type="submission" date="2021-01" db="EMBL/GenBank/DDBJ databases">
        <authorList>
            <person name="Corre E."/>
            <person name="Pelletier E."/>
            <person name="Niang G."/>
            <person name="Scheremetjew M."/>
            <person name="Finn R."/>
            <person name="Kale V."/>
            <person name="Holt S."/>
            <person name="Cochrane G."/>
            <person name="Meng A."/>
            <person name="Brown T."/>
            <person name="Cohen L."/>
        </authorList>
    </citation>
    <scope>NUCLEOTIDE SEQUENCE</scope>
    <source>
        <strain evidence="6">WS</strain>
    </source>
</reference>
<dbReference type="PANTHER" id="PTHR24198:SF165">
    <property type="entry name" value="ANKYRIN REPEAT-CONTAINING PROTEIN-RELATED"/>
    <property type="match status" value="1"/>
</dbReference>
<evidence type="ECO:0000256" key="2">
    <source>
        <dbReference type="ARBA" id="ARBA00023043"/>
    </source>
</evidence>
<dbReference type="Gene3D" id="1.25.40.20">
    <property type="entry name" value="Ankyrin repeat-containing domain"/>
    <property type="match status" value="2"/>
</dbReference>
<evidence type="ECO:0000256" key="3">
    <source>
        <dbReference type="PROSITE-ProRule" id="PRU00023"/>
    </source>
</evidence>
<evidence type="ECO:0000259" key="5">
    <source>
        <dbReference type="Pfam" id="PF00622"/>
    </source>
</evidence>
<name>A0A7S1KUH9_9EUKA</name>
<gene>
    <name evidence="6" type="ORF">PCOS0759_LOCUS9200</name>
</gene>
<evidence type="ECO:0000256" key="4">
    <source>
        <dbReference type="SAM" id="MobiDB-lite"/>
    </source>
</evidence>
<dbReference type="PANTHER" id="PTHR24198">
    <property type="entry name" value="ANKYRIN REPEAT AND PROTEIN KINASE DOMAIN-CONTAINING PROTEIN"/>
    <property type="match status" value="1"/>
</dbReference>
<evidence type="ECO:0000256" key="1">
    <source>
        <dbReference type="ARBA" id="ARBA00022737"/>
    </source>
</evidence>
<feature type="repeat" description="ANK" evidence="3">
    <location>
        <begin position="329"/>
        <end position="362"/>
    </location>
</feature>
<feature type="repeat" description="ANK" evidence="3">
    <location>
        <begin position="262"/>
        <end position="294"/>
    </location>
</feature>
<feature type="domain" description="SPRY" evidence="5">
    <location>
        <begin position="498"/>
        <end position="619"/>
    </location>
</feature>
<dbReference type="PROSITE" id="PS50088">
    <property type="entry name" value="ANK_REPEAT"/>
    <property type="match status" value="5"/>
</dbReference>
<dbReference type="InterPro" id="IPR043136">
    <property type="entry name" value="B30.2/SPRY_sf"/>
</dbReference>
<sequence>MTSGSFLKLSRAIEAVNMDQIESHISAAAIPHLHLCIRKKYDRILKIVLLEIERTNAQWYQEAVNGETIAHAVAHSGSMKMLELIRELAENADENYRMNRDLLHQVRAPFSRILWTQPSEQTHETPLHQAVRYSFEGMVQWLLSQRSELALDVNARSMPLHWTALHYAVEANNLTIARMIIESGCDLDAKSVEHQTSLHFCAGSEHENVELLRLFVERGAKVDIPDLFGRLPIHVACRQGSLKMVKLLLVIAPHTINTPDEDGMTPLHHCAICGQSSILRLLLEYGADSQLKTNSGDLALHIACFQGKEDCVTFLLEGTSSKIFSRTNNGRTPLHQAALGGNPSTVLLLLRKYNADLMLKDHDGKTAQDLAHDDRTQEALKMYTEQCLPLGCKHLEKKEIESILNTIYSMSTSQISASGMERSLDRVFEKVETENRRRASILTPKSPLLDNQEIFHWDTCRSSFHLRFENHCSTLTHCGDNDKEFLHAQGSQTWCAGKHMWRVTVEQNHRDHLFIGVVECSGVKDSTIRSTIASTQKRNFLGKDQYSWSVDTHTGRKWHNNVDHPLMQSSQGLKLRATTTDQSGTTAFWMGLDMDTKSLHIQRNSEAPVVAFENMTNLKSASAALSLYCGQQRIHLHCSEYSDKLWDDHFILKTEPSPEEHAASPLRPKKSPRSKKILKKRPNTRMLSPKKKTHEPMHVQKRIVNKKLRADHQIYKI</sequence>
<dbReference type="Gene3D" id="2.60.120.920">
    <property type="match status" value="1"/>
</dbReference>
<protein>
    <recommendedName>
        <fullName evidence="5">SPRY domain-containing protein</fullName>
    </recommendedName>
</protein>
<evidence type="ECO:0000313" key="6">
    <source>
        <dbReference type="EMBL" id="CAD9085946.1"/>
    </source>
</evidence>
<dbReference type="InterPro" id="IPR002110">
    <property type="entry name" value="Ankyrin_rpt"/>
</dbReference>
<dbReference type="Pfam" id="PF13857">
    <property type="entry name" value="Ank_5"/>
    <property type="match status" value="1"/>
</dbReference>
<feature type="repeat" description="ANK" evidence="3">
    <location>
        <begin position="228"/>
        <end position="249"/>
    </location>
</feature>
<dbReference type="InterPro" id="IPR036770">
    <property type="entry name" value="Ankyrin_rpt-contain_sf"/>
</dbReference>
<dbReference type="AlphaFoldDB" id="A0A7S1KUH9"/>
<organism evidence="6">
    <name type="scientific">Percolomonas cosmopolitus</name>
    <dbReference type="NCBI Taxonomy" id="63605"/>
    <lineage>
        <taxon>Eukaryota</taxon>
        <taxon>Discoba</taxon>
        <taxon>Heterolobosea</taxon>
        <taxon>Tetramitia</taxon>
        <taxon>Eutetramitia</taxon>
        <taxon>Percolomonadidae</taxon>
        <taxon>Percolomonas</taxon>
    </lineage>
</organism>
<proteinExistence type="predicted"/>
<dbReference type="PROSITE" id="PS50297">
    <property type="entry name" value="ANK_REP_REGION"/>
    <property type="match status" value="4"/>
</dbReference>
<feature type="repeat" description="ANK" evidence="3">
    <location>
        <begin position="160"/>
        <end position="192"/>
    </location>
</feature>
<feature type="repeat" description="ANK" evidence="3">
    <location>
        <begin position="193"/>
        <end position="227"/>
    </location>
</feature>
<dbReference type="Pfam" id="PF00023">
    <property type="entry name" value="Ank"/>
    <property type="match status" value="1"/>
</dbReference>
<accession>A0A7S1KUH9</accession>
<dbReference type="Pfam" id="PF00622">
    <property type="entry name" value="SPRY"/>
    <property type="match status" value="1"/>
</dbReference>
<dbReference type="SUPFAM" id="SSF49899">
    <property type="entry name" value="Concanavalin A-like lectins/glucanases"/>
    <property type="match status" value="1"/>
</dbReference>
<feature type="compositionally biased region" description="Basic residues" evidence="4">
    <location>
        <begin position="667"/>
        <end position="697"/>
    </location>
</feature>